<feature type="non-terminal residue" evidence="5">
    <location>
        <position position="139"/>
    </location>
</feature>
<evidence type="ECO:0000313" key="6">
    <source>
        <dbReference type="Proteomes" id="UP000559068"/>
    </source>
</evidence>
<dbReference type="Gene3D" id="3.40.50.300">
    <property type="entry name" value="P-loop containing nucleotide triphosphate hydrolases"/>
    <property type="match status" value="1"/>
</dbReference>
<feature type="binding site" evidence="3">
    <location>
        <begin position="81"/>
        <end position="84"/>
    </location>
    <ligand>
        <name>GTP</name>
        <dbReference type="ChEBI" id="CHEBI:37565"/>
    </ligand>
</feature>
<keyword evidence="6" id="KW-1185">Reference proteome</keyword>
<dbReference type="PANTHER" id="PTHR46688:SF1">
    <property type="entry name" value="ADP-RIBOSYLATION FACTOR-LIKE PROTEIN 16"/>
    <property type="match status" value="1"/>
</dbReference>
<dbReference type="InterPro" id="IPR027417">
    <property type="entry name" value="P-loop_NTPase"/>
</dbReference>
<dbReference type="Pfam" id="PF00025">
    <property type="entry name" value="Arf"/>
    <property type="match status" value="1"/>
</dbReference>
<dbReference type="PANTHER" id="PTHR46688">
    <property type="entry name" value="ADP-RIBOSYLATION FACTOR-LIKE PROTEIN 16"/>
    <property type="match status" value="1"/>
</dbReference>
<comment type="caution">
    <text evidence="5">The sequence shown here is derived from an EMBL/GenBank/DDBJ whole genome shotgun (WGS) entry which is preliminary data.</text>
</comment>
<accession>A0A7K6TZ75</accession>
<reference evidence="5 6" key="1">
    <citation type="submission" date="2019-09" db="EMBL/GenBank/DDBJ databases">
        <title>Bird 10,000 Genomes (B10K) Project - Family phase.</title>
        <authorList>
            <person name="Zhang G."/>
        </authorList>
    </citation>
    <scope>NUCLEOTIDE SEQUENCE [LARGE SCALE GENOMIC DNA]</scope>
    <source>
        <strain evidence="5">B10K-DU-029-76</strain>
        <tissue evidence="5">Heart</tissue>
    </source>
</reference>
<dbReference type="GO" id="GO:0005525">
    <property type="term" value="F:GTP binding"/>
    <property type="evidence" value="ECO:0007669"/>
    <property type="project" value="UniProtKB-KW"/>
</dbReference>
<organism evidence="5 6">
    <name type="scientific">Aegotheles bennettii</name>
    <dbReference type="NCBI Taxonomy" id="48278"/>
    <lineage>
        <taxon>Eukaryota</taxon>
        <taxon>Metazoa</taxon>
        <taxon>Chordata</taxon>
        <taxon>Craniata</taxon>
        <taxon>Vertebrata</taxon>
        <taxon>Euteleostomi</taxon>
        <taxon>Archelosauria</taxon>
        <taxon>Archosauria</taxon>
        <taxon>Dinosauria</taxon>
        <taxon>Saurischia</taxon>
        <taxon>Theropoda</taxon>
        <taxon>Coelurosauria</taxon>
        <taxon>Aves</taxon>
        <taxon>Neognathae</taxon>
        <taxon>Neoaves</taxon>
        <taxon>Strisores</taxon>
        <taxon>Caprimulgiformes</taxon>
        <taxon>Aegothelidae</taxon>
        <taxon>Aegotheles</taxon>
    </lineage>
</organism>
<evidence type="ECO:0000256" key="4">
    <source>
        <dbReference type="SAM" id="Phobius"/>
    </source>
</evidence>
<dbReference type="SUPFAM" id="SSF52540">
    <property type="entry name" value="P-loop containing nucleoside triphosphate hydrolases"/>
    <property type="match status" value="1"/>
</dbReference>
<dbReference type="GO" id="GO:0003924">
    <property type="term" value="F:GTPase activity"/>
    <property type="evidence" value="ECO:0007669"/>
    <property type="project" value="InterPro"/>
</dbReference>
<evidence type="ECO:0000313" key="5">
    <source>
        <dbReference type="EMBL" id="NWX15428.1"/>
    </source>
</evidence>
<sequence length="139" mass="15024">PAVVPQVGTDLTDLRLPRRARVRELGGCMGPVWASYYGECGAVLFVVDAADPTQVSSSCAQLLSVLAAPPLAAVPVLVLFNKMDLPRHMSLVEMKSLFRMQDIVTCATQPITVMETSARDGTGLADVLRWLRDTLGDPR</sequence>
<gene>
    <name evidence="5" type="primary">Arl16</name>
    <name evidence="5" type="ORF">AEGBEN_R08798</name>
</gene>
<evidence type="ECO:0000256" key="2">
    <source>
        <dbReference type="ARBA" id="ARBA00023134"/>
    </source>
</evidence>
<protein>
    <submittedName>
        <fullName evidence="5">ARL16 protein</fullName>
    </submittedName>
</protein>
<dbReference type="PRINTS" id="PR00328">
    <property type="entry name" value="SAR1GTPBP"/>
</dbReference>
<proteinExistence type="predicted"/>
<dbReference type="PROSITE" id="PS51417">
    <property type="entry name" value="ARF"/>
    <property type="match status" value="1"/>
</dbReference>
<keyword evidence="4" id="KW-0812">Transmembrane</keyword>
<dbReference type="InterPro" id="IPR006689">
    <property type="entry name" value="Small_GTPase_ARF/SAR"/>
</dbReference>
<dbReference type="EMBL" id="VZRW01004372">
    <property type="protein sequence ID" value="NWX15428.1"/>
    <property type="molecule type" value="Genomic_DNA"/>
</dbReference>
<dbReference type="Proteomes" id="UP000559068">
    <property type="component" value="Unassembled WGS sequence"/>
</dbReference>
<keyword evidence="4" id="KW-0472">Membrane</keyword>
<evidence type="ECO:0000256" key="3">
    <source>
        <dbReference type="PIRSR" id="PIRSR606689-1"/>
    </source>
</evidence>
<evidence type="ECO:0000256" key="1">
    <source>
        <dbReference type="ARBA" id="ARBA00022741"/>
    </source>
</evidence>
<dbReference type="OrthoDB" id="365445at2759"/>
<name>A0A7K6TZ75_9AVES</name>
<keyword evidence="4" id="KW-1133">Transmembrane helix</keyword>
<feature type="transmembrane region" description="Helical" evidence="4">
    <location>
        <begin position="60"/>
        <end position="80"/>
    </location>
</feature>
<dbReference type="AlphaFoldDB" id="A0A7K6TZ75"/>
<keyword evidence="2 3" id="KW-0342">GTP-binding</keyword>
<feature type="binding site" evidence="3">
    <location>
        <position position="27"/>
    </location>
    <ligand>
        <name>GTP</name>
        <dbReference type="ChEBI" id="CHEBI:37565"/>
    </ligand>
</feature>
<feature type="non-terminal residue" evidence="5">
    <location>
        <position position="1"/>
    </location>
</feature>
<keyword evidence="1 3" id="KW-0547">Nucleotide-binding</keyword>